<accession>A0A3P8SYP6</accession>
<feature type="domain" description="Dynein heavy chain coiled coil stalk" evidence="16">
    <location>
        <begin position="160"/>
        <end position="505"/>
    </location>
</feature>
<organism evidence="21 22">
    <name type="scientific">Amphiprion percula</name>
    <name type="common">Orange clownfish</name>
    <name type="synonym">Lutjanus percula</name>
    <dbReference type="NCBI Taxonomy" id="161767"/>
    <lineage>
        <taxon>Eukaryota</taxon>
        <taxon>Metazoa</taxon>
        <taxon>Chordata</taxon>
        <taxon>Craniata</taxon>
        <taxon>Vertebrata</taxon>
        <taxon>Euteleostomi</taxon>
        <taxon>Actinopterygii</taxon>
        <taxon>Neopterygii</taxon>
        <taxon>Teleostei</taxon>
        <taxon>Neoteleostei</taxon>
        <taxon>Acanthomorphata</taxon>
        <taxon>Ovalentaria</taxon>
        <taxon>Pomacentridae</taxon>
        <taxon>Amphiprion</taxon>
    </lineage>
</organism>
<dbReference type="GO" id="GO:0008569">
    <property type="term" value="F:minus-end-directed microtubule motor activity"/>
    <property type="evidence" value="ECO:0007669"/>
    <property type="project" value="InterPro"/>
</dbReference>
<dbReference type="FunFam" id="1.10.8.720:FF:000002">
    <property type="entry name" value="Dynein heavy chain 9, axonemal"/>
    <property type="match status" value="1"/>
</dbReference>
<dbReference type="GO" id="GO:0030286">
    <property type="term" value="C:dynein complex"/>
    <property type="evidence" value="ECO:0007669"/>
    <property type="project" value="UniProtKB-KW"/>
</dbReference>
<dbReference type="Gene3D" id="1.10.8.720">
    <property type="entry name" value="Region D6 of dynein motor"/>
    <property type="match status" value="1"/>
</dbReference>
<evidence type="ECO:0000256" key="7">
    <source>
        <dbReference type="ARBA" id="ARBA00022840"/>
    </source>
</evidence>
<dbReference type="GO" id="GO:0031514">
    <property type="term" value="C:motile cilium"/>
    <property type="evidence" value="ECO:0007669"/>
    <property type="project" value="UniProtKB-ARBA"/>
</dbReference>
<dbReference type="Gene3D" id="1.10.8.1220">
    <property type="match status" value="1"/>
</dbReference>
<evidence type="ECO:0000256" key="1">
    <source>
        <dbReference type="ARBA" id="ARBA00004430"/>
    </source>
</evidence>
<keyword evidence="7" id="KW-0067">ATP-binding</keyword>
<evidence type="ECO:0000256" key="6">
    <source>
        <dbReference type="ARBA" id="ARBA00022741"/>
    </source>
</evidence>
<evidence type="ECO:0000256" key="4">
    <source>
        <dbReference type="ARBA" id="ARBA00022701"/>
    </source>
</evidence>
<evidence type="ECO:0000313" key="21">
    <source>
        <dbReference type="Ensembl" id="ENSAPEP00000017157.1"/>
    </source>
</evidence>
<dbReference type="InterPro" id="IPR004273">
    <property type="entry name" value="Dynein_heavy_D6_P-loop"/>
</dbReference>
<feature type="domain" description="Dynein heavy chain AAA module D4" evidence="17">
    <location>
        <begin position="1"/>
        <end position="147"/>
    </location>
</feature>
<feature type="coiled-coil region" evidence="14">
    <location>
        <begin position="384"/>
        <end position="467"/>
    </location>
</feature>
<dbReference type="GO" id="GO:0051959">
    <property type="term" value="F:dynein light intermediate chain binding"/>
    <property type="evidence" value="ECO:0007669"/>
    <property type="project" value="InterPro"/>
</dbReference>
<evidence type="ECO:0000256" key="11">
    <source>
        <dbReference type="ARBA" id="ARBA00023175"/>
    </source>
</evidence>
<evidence type="ECO:0000256" key="5">
    <source>
        <dbReference type="ARBA" id="ARBA00022737"/>
    </source>
</evidence>
<reference evidence="21" key="2">
    <citation type="submission" date="2025-08" db="UniProtKB">
        <authorList>
            <consortium name="Ensembl"/>
        </authorList>
    </citation>
    <scope>IDENTIFICATION</scope>
</reference>
<evidence type="ECO:0000256" key="14">
    <source>
        <dbReference type="SAM" id="Coils"/>
    </source>
</evidence>
<dbReference type="InterPro" id="IPR041228">
    <property type="entry name" value="Dynein_C"/>
</dbReference>
<dbReference type="FunFam" id="3.40.50.300:FF:000049">
    <property type="entry name" value="Dynein, axonemal, heavy chain 5"/>
    <property type="match status" value="1"/>
</dbReference>
<keyword evidence="10" id="KW-0969">Cilium</keyword>
<dbReference type="Gene3D" id="3.10.490.20">
    <property type="match status" value="1"/>
</dbReference>
<dbReference type="Gene3D" id="1.20.1270.280">
    <property type="match status" value="1"/>
</dbReference>
<dbReference type="FunFam" id="1.20.920.20:FF:000003">
    <property type="entry name" value="Dynein axonemal heavy chain 17"/>
    <property type="match status" value="1"/>
</dbReference>
<dbReference type="GO" id="GO:0045505">
    <property type="term" value="F:dynein intermediate chain binding"/>
    <property type="evidence" value="ECO:0007669"/>
    <property type="project" value="InterPro"/>
</dbReference>
<evidence type="ECO:0000256" key="2">
    <source>
        <dbReference type="ARBA" id="ARBA00008887"/>
    </source>
</evidence>
<evidence type="ECO:0000259" key="19">
    <source>
        <dbReference type="Pfam" id="PF18198"/>
    </source>
</evidence>
<dbReference type="Gene3D" id="1.20.920.20">
    <property type="match status" value="1"/>
</dbReference>
<keyword evidence="13" id="KW-0966">Cell projection</keyword>
<name>A0A3P8SYP6_AMPPE</name>
<feature type="domain" description="Dynein heavy chain C-terminal" evidence="20">
    <location>
        <begin position="1266"/>
        <end position="1552"/>
    </location>
</feature>
<dbReference type="Proteomes" id="UP000265080">
    <property type="component" value="Chromosome 7"/>
</dbReference>
<dbReference type="InterPro" id="IPR042219">
    <property type="entry name" value="AAA_lid_11_sf"/>
</dbReference>
<keyword evidence="11" id="KW-0505">Motor protein</keyword>
<dbReference type="InterPro" id="IPR026983">
    <property type="entry name" value="DHC"/>
</dbReference>
<dbReference type="STRING" id="161767.ENSAPEP00000017157"/>
<evidence type="ECO:0000256" key="10">
    <source>
        <dbReference type="ARBA" id="ARBA00023069"/>
    </source>
</evidence>
<sequence>LFSEEDIEGIVSSVRAEVRGLGLLDNKENCWRFFTDRVRLQLTVVLCLSPVGSALRVRARQFPALVNCSTIDWFHPWTSEALQSVSYRFIQEIEGIEPAVQESISLFMAYVHTSVNQASEKYQRNEKRYNYTTPKSFLQQITLYRNLLEKSRAQLQHKMNRLDSGLQKLQSTAAQVEDLKAKLASQEAELTFKNQNIEALITKIGLQTERVSNKREAADVEEQKVSVIQAEIAVKQKDCENDLAKAEPSLTAATAALDTLNKVNLTELKAFPNPPAAVINVAAAVMVLLAPRGRVPKDRSWKAARAFMGKQVDDFLQALVSYDKEHIPESCLTVVKQEYLRKPDFHPDLVWTKSTAAAGLCAWTINIVRYYEIYCEVIPKRHALSQANAELETATAKLLAVQRKLADLDASLQSLTAQFEKATAEKISCQEEVTRTTQTIELANRLVKGLMSEKERWSKAIVQYEKQQKTLCGDVLLTSAFVSYMGYFPSQYRVELFTSAWIPFLQAQKVSVPLTDGLDPVLMLTDDATVAAWQNQGLPNDRMSTENAAILTTSERWPLIIDPQQQGIKWIRKRLGSELRVVRLGQKYLDVIEQALVCGETVLIENLQEKVDPVLEPLLGRKTVKRGYILMGGKECEYNTNFQLILHTKLANPHFPPELQAQTTLINFTVTPVGLEEQLLGQVVSWERPDLEALKMQLTTQQNHFKIELKKFEDDLLSRLSAAHGNFLGDISLVEQLENTKTTAAHIQHKVVEARENETKINEARELYRPAAERASLLFFIINDLSKINPMYQFSLKTFNSVFNKAMERAEWDEDVKTRVHTLTEAITYSVFLYTSQGLFERDKLTFLSHTAFQILLKQGLIDAQECDFLLHFPVETSKVSPVSFLSPHAWGAIKDDFTGLDRDVESSPKRWRKIVESSCPEKERLPQDWKNKSSFQKLIILRALRPDRMTYALKFVEESMGANYVESARLEFEKLFGDSGPSTPVFFILSPGLGFSIDQGTLHNVSLGQGQEEVAERVLRNAWKHGHWVILQNVHLVSRWLPSLDALLEAAAVDSHPSYRVFITGEPAPSPEQHVIPRGMLENAIKITNEPPTGMNASLHAALNNFNQDTLDMCSREQEFNSMFFSLCFFHACVTERRKFGPQGWNHNYPFSTGDLTISTNVLYNYLEANTKQVPWEDLCYLFGEIMYGGHITDDWDRRLCKTYLQEFMHPKMFESELFLCPGFLAPPFSDYAGYHSYIDEHLPSENPTLYGLHPNAELECLTVTSDNLLKTLLELQPRDSSSGEGAAQSSEEKEDILDKLPEEYNIAELIAKTAERSPYILVCFQECERMNVLLAEIRKSLNELDLGLKQGELTISSSMESLQSALFSDSVPHSWARLAYPSTKTLAPLNDLICSCHELDSWTQDFVLPAVVWLSGLFNPQSFLTVLQSIARKNQWPLDRMTLAVDVTKKMKDDFGHPPREGAYLHGLFMEARWDIQSGLISEAVLRDLTPVMPVLYVRAVPAEEQELKNTFECPVYRTKQRGSTYVWSLHLRTKQPPAKWIVAGVALLLSV</sequence>
<keyword evidence="6" id="KW-0547">Nucleotide-binding</keyword>
<dbReference type="Pfam" id="PF18198">
    <property type="entry name" value="AAA_lid_11"/>
    <property type="match status" value="1"/>
</dbReference>
<dbReference type="InterPro" id="IPR027417">
    <property type="entry name" value="P-loop_NTPase"/>
</dbReference>
<dbReference type="FunFam" id="1.10.8.1220:FF:000001">
    <property type="entry name" value="Dynein axonemal heavy chain 5"/>
    <property type="match status" value="1"/>
</dbReference>
<evidence type="ECO:0000259" key="15">
    <source>
        <dbReference type="Pfam" id="PF03028"/>
    </source>
</evidence>
<dbReference type="GeneTree" id="ENSGT00940000158880"/>
<dbReference type="Gene3D" id="6.10.140.1060">
    <property type="match status" value="1"/>
</dbReference>
<dbReference type="InterPro" id="IPR024317">
    <property type="entry name" value="Dynein_heavy_chain_D4_dom"/>
</dbReference>
<dbReference type="FunFam" id="3.10.490.20:FF:000002">
    <property type="entry name" value="Dynein axonemal heavy chain 17"/>
    <property type="match status" value="1"/>
</dbReference>
<dbReference type="Ensembl" id="ENSAPET00000017644.1">
    <property type="protein sequence ID" value="ENSAPEP00000017157.1"/>
    <property type="gene ID" value="ENSAPEG00000011992.1"/>
</dbReference>
<dbReference type="Pfam" id="PF18199">
    <property type="entry name" value="Dynein_C"/>
    <property type="match status" value="1"/>
</dbReference>
<keyword evidence="8" id="KW-0243">Dynein</keyword>
<keyword evidence="12" id="KW-0206">Cytoskeleton</keyword>
<dbReference type="GO" id="GO:0005524">
    <property type="term" value="F:ATP binding"/>
    <property type="evidence" value="ECO:0007669"/>
    <property type="project" value="UniProtKB-KW"/>
</dbReference>
<evidence type="ECO:0000256" key="3">
    <source>
        <dbReference type="ARBA" id="ARBA00022490"/>
    </source>
</evidence>
<dbReference type="InterPro" id="IPR043160">
    <property type="entry name" value="Dynein_C_barrel"/>
</dbReference>
<reference evidence="21 22" key="1">
    <citation type="submission" date="2018-03" db="EMBL/GenBank/DDBJ databases">
        <title>Finding Nemo's genes: A chromosome-scale reference assembly of the genome of the orange clownfish Amphiprion percula.</title>
        <authorList>
            <person name="Lehmann R."/>
        </authorList>
    </citation>
    <scope>NUCLEOTIDE SEQUENCE</scope>
</reference>
<dbReference type="Pfam" id="PF03028">
    <property type="entry name" value="Dynein_heavy"/>
    <property type="match status" value="1"/>
</dbReference>
<comment type="similarity">
    <text evidence="2">Belongs to the dynein heavy chain family.</text>
</comment>
<evidence type="ECO:0000256" key="8">
    <source>
        <dbReference type="ARBA" id="ARBA00023017"/>
    </source>
</evidence>
<evidence type="ECO:0000256" key="13">
    <source>
        <dbReference type="ARBA" id="ARBA00023273"/>
    </source>
</evidence>
<evidence type="ECO:0008006" key="23">
    <source>
        <dbReference type="Google" id="ProtNLM"/>
    </source>
</evidence>
<dbReference type="Pfam" id="PF12781">
    <property type="entry name" value="AAA_9"/>
    <property type="match status" value="1"/>
</dbReference>
<dbReference type="InterPro" id="IPR041658">
    <property type="entry name" value="AAA_lid_11"/>
</dbReference>
<dbReference type="InterPro" id="IPR024743">
    <property type="entry name" value="Dynein_HC_stalk"/>
</dbReference>
<feature type="domain" description="Dynein heavy chain region D6 P-loop" evidence="15">
    <location>
        <begin position="983"/>
        <end position="1089"/>
    </location>
</feature>
<keyword evidence="3" id="KW-0963">Cytoplasm</keyword>
<dbReference type="OMA" id="SWGAIKE"/>
<dbReference type="GO" id="GO:0007018">
    <property type="term" value="P:microtubule-based movement"/>
    <property type="evidence" value="ECO:0007669"/>
    <property type="project" value="InterPro"/>
</dbReference>
<dbReference type="Pfam" id="PF12777">
    <property type="entry name" value="MT"/>
    <property type="match status" value="1"/>
</dbReference>
<feature type="domain" description="Dynein heavy chain ATP-binding dynein motor region" evidence="18">
    <location>
        <begin position="532"/>
        <end position="747"/>
    </location>
</feature>
<proteinExistence type="inferred from homology"/>
<dbReference type="FunFam" id="1.20.1270.280:FF:000003">
    <property type="entry name" value="Dynein axonemal heavy chain 17"/>
    <property type="match status" value="1"/>
</dbReference>
<dbReference type="InterPro" id="IPR035706">
    <property type="entry name" value="AAA_9"/>
</dbReference>
<dbReference type="Gene3D" id="3.40.50.300">
    <property type="entry name" value="P-loop containing nucleotide triphosphate hydrolases"/>
    <property type="match status" value="3"/>
</dbReference>
<dbReference type="Pfam" id="PF12780">
    <property type="entry name" value="AAA_8"/>
    <property type="match status" value="1"/>
</dbReference>
<keyword evidence="5" id="KW-0677">Repeat</keyword>
<comment type="subcellular location">
    <subcellularLocation>
        <location evidence="1">Cytoplasm</location>
        <location evidence="1">Cytoskeleton</location>
        <location evidence="1">Cilium axoneme</location>
    </subcellularLocation>
</comment>
<evidence type="ECO:0000313" key="22">
    <source>
        <dbReference type="Proteomes" id="UP000265080"/>
    </source>
</evidence>
<evidence type="ECO:0000256" key="9">
    <source>
        <dbReference type="ARBA" id="ARBA00023054"/>
    </source>
</evidence>
<dbReference type="PANTHER" id="PTHR46961:SF14">
    <property type="entry name" value="DYNEIN HEAVY CHAIN 11, AXONEMAL"/>
    <property type="match status" value="1"/>
</dbReference>
<evidence type="ECO:0000259" key="18">
    <source>
        <dbReference type="Pfam" id="PF12781"/>
    </source>
</evidence>
<keyword evidence="22" id="KW-1185">Reference proteome</keyword>
<evidence type="ECO:0000259" key="17">
    <source>
        <dbReference type="Pfam" id="PF12780"/>
    </source>
</evidence>
<dbReference type="GO" id="GO:0005874">
    <property type="term" value="C:microtubule"/>
    <property type="evidence" value="ECO:0007669"/>
    <property type="project" value="UniProtKB-KW"/>
</dbReference>
<evidence type="ECO:0000256" key="12">
    <source>
        <dbReference type="ARBA" id="ARBA00023212"/>
    </source>
</evidence>
<feature type="coiled-coil region" evidence="14">
    <location>
        <begin position="152"/>
        <end position="203"/>
    </location>
</feature>
<dbReference type="PANTHER" id="PTHR46961">
    <property type="entry name" value="DYNEIN HEAVY CHAIN 1, AXONEMAL-LIKE PROTEIN"/>
    <property type="match status" value="1"/>
</dbReference>
<protein>
    <recommendedName>
        <fullName evidence="23">Dynein, axonemal, heavy chain 11</fullName>
    </recommendedName>
</protein>
<feature type="domain" description="Dynein heavy chain AAA lid" evidence="19">
    <location>
        <begin position="1121"/>
        <end position="1258"/>
    </location>
</feature>
<evidence type="ECO:0000259" key="20">
    <source>
        <dbReference type="Pfam" id="PF18199"/>
    </source>
</evidence>
<keyword evidence="4" id="KW-0493">Microtubule</keyword>
<keyword evidence="9 14" id="KW-0175">Coiled coil</keyword>
<reference evidence="21" key="3">
    <citation type="submission" date="2025-09" db="UniProtKB">
        <authorList>
            <consortium name="Ensembl"/>
        </authorList>
    </citation>
    <scope>IDENTIFICATION</scope>
</reference>
<evidence type="ECO:0000259" key="16">
    <source>
        <dbReference type="Pfam" id="PF12777"/>
    </source>
</evidence>
<dbReference type="GO" id="GO:0005930">
    <property type="term" value="C:axoneme"/>
    <property type="evidence" value="ECO:0007669"/>
    <property type="project" value="UniProtKB-SubCell"/>
</dbReference>